<dbReference type="CDD" id="cd09272">
    <property type="entry name" value="RNase_HI_RT_Ty1"/>
    <property type="match status" value="1"/>
</dbReference>
<dbReference type="Proteomes" id="UP001151760">
    <property type="component" value="Unassembled WGS sequence"/>
</dbReference>
<comment type="caution">
    <text evidence="1">The sequence shown here is derived from an EMBL/GenBank/DDBJ whole genome shotgun (WGS) entry which is preliminary data.</text>
</comment>
<dbReference type="EMBL" id="BQNB010015477">
    <property type="protein sequence ID" value="GJT40475.1"/>
    <property type="molecule type" value="Genomic_DNA"/>
</dbReference>
<proteinExistence type="predicted"/>
<reference evidence="1" key="2">
    <citation type="submission" date="2022-01" db="EMBL/GenBank/DDBJ databases">
        <authorList>
            <person name="Yamashiro T."/>
            <person name="Shiraishi A."/>
            <person name="Satake H."/>
            <person name="Nakayama K."/>
        </authorList>
    </citation>
    <scope>NUCLEOTIDE SEQUENCE</scope>
</reference>
<protein>
    <submittedName>
        <fullName evidence="1">Ribonuclease H-like domain-containing protein</fullName>
    </submittedName>
</protein>
<evidence type="ECO:0000313" key="2">
    <source>
        <dbReference type="Proteomes" id="UP001151760"/>
    </source>
</evidence>
<accession>A0ABQ5DMR0</accession>
<dbReference type="PANTHER" id="PTHR11439:SF524">
    <property type="entry name" value="RNA-DIRECTED DNA POLYMERASE, PROTEIN KINASE RLK-PELLE-DLSV FAMILY"/>
    <property type="match status" value="1"/>
</dbReference>
<gene>
    <name evidence="1" type="ORF">Tco_0940340</name>
</gene>
<dbReference type="PANTHER" id="PTHR11439">
    <property type="entry name" value="GAG-POL-RELATED RETROTRANSPOSON"/>
    <property type="match status" value="1"/>
</dbReference>
<reference evidence="1" key="1">
    <citation type="journal article" date="2022" name="Int. J. Mol. Sci.">
        <title>Draft Genome of Tanacetum Coccineum: Genomic Comparison of Closely Related Tanacetum-Family Plants.</title>
        <authorList>
            <person name="Yamashiro T."/>
            <person name="Shiraishi A."/>
            <person name="Nakayama K."/>
            <person name="Satake H."/>
        </authorList>
    </citation>
    <scope>NUCLEOTIDE SEQUENCE</scope>
</reference>
<evidence type="ECO:0000313" key="1">
    <source>
        <dbReference type="EMBL" id="GJT40475.1"/>
    </source>
</evidence>
<organism evidence="1 2">
    <name type="scientific">Tanacetum coccineum</name>
    <dbReference type="NCBI Taxonomy" id="301880"/>
    <lineage>
        <taxon>Eukaryota</taxon>
        <taxon>Viridiplantae</taxon>
        <taxon>Streptophyta</taxon>
        <taxon>Embryophyta</taxon>
        <taxon>Tracheophyta</taxon>
        <taxon>Spermatophyta</taxon>
        <taxon>Magnoliopsida</taxon>
        <taxon>eudicotyledons</taxon>
        <taxon>Gunneridae</taxon>
        <taxon>Pentapetalae</taxon>
        <taxon>asterids</taxon>
        <taxon>campanulids</taxon>
        <taxon>Asterales</taxon>
        <taxon>Asteraceae</taxon>
        <taxon>Asteroideae</taxon>
        <taxon>Anthemideae</taxon>
        <taxon>Anthemidinae</taxon>
        <taxon>Tanacetum</taxon>
    </lineage>
</organism>
<sequence length="392" mass="44068">MIPNPPTRTRPMITRAQVGTIKPNPRFYGHTSHISLISPIHKSPSIALSDPNWRDAMYDEYNALIKNSTLVLVSKPPNVNVVRPMCPVVKPTTIRTVLSLVLSQNFPIHQLDVKNSFLNGDLSETVIRTGLVSRRVIVTRPCSYINIVLRHVSVLKKYALELLDRAHMADCNPTRTPVDTISKLGSDEDSISDPTLYRSLVEPHLTALKRVLRYVRGTLDFGLQLYASITCSLVAYTDADWADCPTTRRSTSGYCVFLGDNLLSWSAKRQHTLSRSGAEAEYKGVSNVVAWLCNLLRELHTSLLSVTLVYCDNVSVIYMTANLVQYQRTKHIEIDIHFVRDMVARGQVRVFHVSSRYQYADIFTKGLPSALFEEFRTSLSVWPSPAQTAGAY</sequence>
<name>A0ABQ5DMR0_9ASTR</name>
<keyword evidence="2" id="KW-1185">Reference proteome</keyword>